<dbReference type="Gene3D" id="1.10.3680.10">
    <property type="entry name" value="TerB-like"/>
    <property type="match status" value="1"/>
</dbReference>
<reference evidence="2" key="1">
    <citation type="journal article" date="2019" name="Int. J. Syst. Evol. Microbiol.">
        <title>The Global Catalogue of Microorganisms (GCM) 10K type strain sequencing project: providing services to taxonomists for standard genome sequencing and annotation.</title>
        <authorList>
            <consortium name="The Broad Institute Genomics Platform"/>
            <consortium name="The Broad Institute Genome Sequencing Center for Infectious Disease"/>
            <person name="Wu L."/>
            <person name="Ma J."/>
        </authorList>
    </citation>
    <scope>NUCLEOTIDE SEQUENCE [LARGE SCALE GENOMIC DNA]</scope>
    <source>
        <strain evidence="2">CCUG 51308</strain>
    </source>
</reference>
<keyword evidence="2" id="KW-1185">Reference proteome</keyword>
<gene>
    <name evidence="1" type="ORF">ACFQS8_06575</name>
</gene>
<name>A0ABW2IJZ1_9PROT</name>
<accession>A0ABW2IJZ1</accession>
<proteinExistence type="predicted"/>
<dbReference type="InterPro" id="IPR029024">
    <property type="entry name" value="TerB-like"/>
</dbReference>
<dbReference type="InterPro" id="IPR007486">
    <property type="entry name" value="YebE"/>
</dbReference>
<dbReference type="RefSeq" id="WP_382166467.1">
    <property type="nucleotide sequence ID" value="NZ_JBHTBR010000002.1"/>
</dbReference>
<sequence length="230" mass="24297">MFDVEKILKQLQDKASQIAENVDVDQSVQSAKDMAKKVQTKIETDETARNAAIGGGALLALLMASRGGRKLVGNVAKTGAVAAMGAVAWNAWQNRDQADSAPQDVSPQSYGFAGDDGSDPAFSIAIVESMAAAAHADGQLDSDEEDAIKSALNDGGLNNSVLDETVSRSDVLERISKAAITPNHAVQLFAAACVGACDISEKESDFLKELADKLEIDPRVALRVRRELNV</sequence>
<dbReference type="Proteomes" id="UP001596492">
    <property type="component" value="Unassembled WGS sequence"/>
</dbReference>
<dbReference type="SUPFAM" id="SSF158682">
    <property type="entry name" value="TerB-like"/>
    <property type="match status" value="1"/>
</dbReference>
<evidence type="ECO:0000313" key="1">
    <source>
        <dbReference type="EMBL" id="MFC7291274.1"/>
    </source>
</evidence>
<comment type="caution">
    <text evidence="1">The sequence shown here is derived from an EMBL/GenBank/DDBJ whole genome shotgun (WGS) entry which is preliminary data.</text>
</comment>
<protein>
    <submittedName>
        <fullName evidence="1">DUF533 domain-containing protein</fullName>
    </submittedName>
</protein>
<evidence type="ECO:0000313" key="2">
    <source>
        <dbReference type="Proteomes" id="UP001596492"/>
    </source>
</evidence>
<organism evidence="1 2">
    <name type="scientific">Hirschia litorea</name>
    <dbReference type="NCBI Taxonomy" id="1199156"/>
    <lineage>
        <taxon>Bacteria</taxon>
        <taxon>Pseudomonadati</taxon>
        <taxon>Pseudomonadota</taxon>
        <taxon>Alphaproteobacteria</taxon>
        <taxon>Hyphomonadales</taxon>
        <taxon>Hyphomonadaceae</taxon>
        <taxon>Hirschia</taxon>
    </lineage>
</organism>
<dbReference type="Pfam" id="PF04391">
    <property type="entry name" value="DUF533"/>
    <property type="match status" value="1"/>
</dbReference>
<dbReference type="EMBL" id="JBHTBR010000002">
    <property type="protein sequence ID" value="MFC7291274.1"/>
    <property type="molecule type" value="Genomic_DNA"/>
</dbReference>